<protein>
    <submittedName>
        <fullName evidence="1">Transcriptional regulator with XRE-family HTH domain</fullName>
    </submittedName>
</protein>
<evidence type="ECO:0000313" key="2">
    <source>
        <dbReference type="Proteomes" id="UP000631670"/>
    </source>
</evidence>
<evidence type="ECO:0000313" key="1">
    <source>
        <dbReference type="EMBL" id="MBE1498071.1"/>
    </source>
</evidence>
<comment type="caution">
    <text evidence="1">The sequence shown here is derived from an EMBL/GenBank/DDBJ whole genome shotgun (WGS) entry which is preliminary data.</text>
</comment>
<dbReference type="Proteomes" id="UP000631670">
    <property type="component" value="Unassembled WGS sequence"/>
</dbReference>
<organism evidence="1 2">
    <name type="scientific">Amycolatopsis lexingtonensis</name>
    <dbReference type="NCBI Taxonomy" id="218822"/>
    <lineage>
        <taxon>Bacteria</taxon>
        <taxon>Bacillati</taxon>
        <taxon>Actinomycetota</taxon>
        <taxon>Actinomycetes</taxon>
        <taxon>Pseudonocardiales</taxon>
        <taxon>Pseudonocardiaceae</taxon>
        <taxon>Amycolatopsis</taxon>
    </lineage>
</organism>
<dbReference type="EMBL" id="JADBEG010000001">
    <property type="protein sequence ID" value="MBE1498071.1"/>
    <property type="molecule type" value="Genomic_DNA"/>
</dbReference>
<name>A0ABR9I4I2_9PSEU</name>
<gene>
    <name evidence="1" type="ORF">H4696_005171</name>
</gene>
<sequence>MRRALAARDTGAVYRLLRGRGVSRRQIAMMTGQSQPEVAAILTGRQAVGGNAFAEIVGRLGIPYGHLGRVDADESAKRRRFLAHATQVTMAAAVFGPESGTWSAGRARTPAPARIGMTDVRQVEAATRALRELDYQYGGGFCRDAVASELSWAESLQQAEAAVPVQERLEAAVGNLRSLAEPPLVESHEPPAAAAERAARRQAAPASQWVIRRASRVLPVIDRERYCDEYLSELDDLAQAPHPRRAQLAYVLRLVVRVPLLRFALRGDGETRELAR</sequence>
<reference evidence="1 2" key="1">
    <citation type="submission" date="2020-10" db="EMBL/GenBank/DDBJ databases">
        <title>Sequencing the genomes of 1000 actinobacteria strains.</title>
        <authorList>
            <person name="Klenk H.-P."/>
        </authorList>
    </citation>
    <scope>NUCLEOTIDE SEQUENCE [LARGE SCALE GENOMIC DNA]</scope>
    <source>
        <strain evidence="1 2">DSM 44653</strain>
    </source>
</reference>
<keyword evidence="2" id="KW-1185">Reference proteome</keyword>
<proteinExistence type="predicted"/>
<accession>A0ABR9I4I2</accession>